<dbReference type="OrthoDB" id="10473451at2759"/>
<evidence type="ECO:0000313" key="2">
    <source>
        <dbReference type="EMBL" id="KAA1117562.1"/>
    </source>
</evidence>
<keyword evidence="3" id="KW-1185">Reference proteome</keyword>
<evidence type="ECO:0000256" key="1">
    <source>
        <dbReference type="SAM" id="MobiDB-lite"/>
    </source>
</evidence>
<reference evidence="2 3" key="1">
    <citation type="submission" date="2019-05" db="EMBL/GenBank/DDBJ databases">
        <title>Emergence of the Ug99 lineage of the wheat stem rust pathogen through somatic hybridization.</title>
        <authorList>
            <person name="Li F."/>
            <person name="Upadhyaya N.M."/>
            <person name="Sperschneider J."/>
            <person name="Matny O."/>
            <person name="Nguyen-Phuc H."/>
            <person name="Mago R."/>
            <person name="Raley C."/>
            <person name="Miller M.E."/>
            <person name="Silverstein K.A.T."/>
            <person name="Henningsen E."/>
            <person name="Hirsch C.D."/>
            <person name="Visser B."/>
            <person name="Pretorius Z.A."/>
            <person name="Steffenson B.J."/>
            <person name="Schwessinger B."/>
            <person name="Dodds P.N."/>
            <person name="Figueroa M."/>
        </authorList>
    </citation>
    <scope>NUCLEOTIDE SEQUENCE [LARGE SCALE GENOMIC DNA]</scope>
    <source>
        <strain evidence="2">21-0</strain>
    </source>
</reference>
<dbReference type="EMBL" id="VSWC01000002">
    <property type="protein sequence ID" value="KAA1117562.1"/>
    <property type="molecule type" value="Genomic_DNA"/>
</dbReference>
<organism evidence="2 3">
    <name type="scientific">Puccinia graminis f. sp. tritici</name>
    <dbReference type="NCBI Taxonomy" id="56615"/>
    <lineage>
        <taxon>Eukaryota</taxon>
        <taxon>Fungi</taxon>
        <taxon>Dikarya</taxon>
        <taxon>Basidiomycota</taxon>
        <taxon>Pucciniomycotina</taxon>
        <taxon>Pucciniomycetes</taxon>
        <taxon>Pucciniales</taxon>
        <taxon>Pucciniaceae</taxon>
        <taxon>Puccinia</taxon>
    </lineage>
</organism>
<dbReference type="Proteomes" id="UP000324748">
    <property type="component" value="Unassembled WGS sequence"/>
</dbReference>
<feature type="region of interest" description="Disordered" evidence="1">
    <location>
        <begin position="66"/>
        <end position="89"/>
    </location>
</feature>
<evidence type="ECO:0000313" key="3">
    <source>
        <dbReference type="Proteomes" id="UP000324748"/>
    </source>
</evidence>
<protein>
    <submittedName>
        <fullName evidence="2">Uncharacterized protein</fullName>
    </submittedName>
</protein>
<feature type="compositionally biased region" description="Low complexity" evidence="1">
    <location>
        <begin position="66"/>
        <end position="85"/>
    </location>
</feature>
<gene>
    <name evidence="2" type="ORF">PGT21_014754</name>
</gene>
<comment type="caution">
    <text evidence="2">The sequence shown here is derived from an EMBL/GenBank/DDBJ whole genome shotgun (WGS) entry which is preliminary data.</text>
</comment>
<accession>A0A5B0QW69</accession>
<sequence length="113" mass="12668">MDIASCHTGAYISRFLAHSFGSSPPVPLIAVRFPLIDARSAHRRRFHPSLPVSLLISTGDLRDQFNSRASSRSNTRNQTIFTGSSRRTRTSRAALHMNFYDPIVPFLPKSNQL</sequence>
<proteinExistence type="predicted"/>
<name>A0A5B0QW69_PUCGR</name>
<dbReference type="AlphaFoldDB" id="A0A5B0QW69"/>